<dbReference type="EMBL" id="CP001089">
    <property type="protein sequence ID" value="ACD95173.1"/>
    <property type="molecule type" value="Genomic_DNA"/>
</dbReference>
<dbReference type="Pfam" id="PF01833">
    <property type="entry name" value="TIG"/>
    <property type="match status" value="2"/>
</dbReference>
<dbReference type="InterPro" id="IPR002909">
    <property type="entry name" value="IPT_dom"/>
</dbReference>
<dbReference type="OrthoDB" id="5395460at2"/>
<dbReference type="SUPFAM" id="SSF81296">
    <property type="entry name" value="E set domains"/>
    <property type="match status" value="2"/>
</dbReference>
<dbReference type="KEGG" id="glo:Glov_1454"/>
<keyword evidence="3" id="KW-0675">Receptor</keyword>
<evidence type="ECO:0000313" key="4">
    <source>
        <dbReference type="Proteomes" id="UP000002420"/>
    </source>
</evidence>
<name>B3E8D6_TRIL1</name>
<evidence type="ECO:0000256" key="1">
    <source>
        <dbReference type="SAM" id="SignalP"/>
    </source>
</evidence>
<feature type="signal peptide" evidence="1">
    <location>
        <begin position="1"/>
        <end position="25"/>
    </location>
</feature>
<feature type="chain" id="PRO_5002786158" evidence="1">
    <location>
        <begin position="26"/>
        <end position="1095"/>
    </location>
</feature>
<dbReference type="eggNOG" id="COG5640">
    <property type="taxonomic scope" value="Bacteria"/>
</dbReference>
<dbReference type="InterPro" id="IPR036116">
    <property type="entry name" value="FN3_sf"/>
</dbReference>
<dbReference type="CDD" id="cd00102">
    <property type="entry name" value="IPT"/>
    <property type="match status" value="1"/>
</dbReference>
<proteinExistence type="predicted"/>
<gene>
    <name evidence="3" type="ordered locus">Glov_1454</name>
</gene>
<dbReference type="PROSITE" id="PS50853">
    <property type="entry name" value="FN3"/>
    <property type="match status" value="1"/>
</dbReference>
<reference evidence="3 4" key="1">
    <citation type="submission" date="2008-05" db="EMBL/GenBank/DDBJ databases">
        <title>Complete sequence of chromosome of Geobacter lovleyi SZ.</title>
        <authorList>
            <consortium name="US DOE Joint Genome Institute"/>
            <person name="Lucas S."/>
            <person name="Copeland A."/>
            <person name="Lapidus A."/>
            <person name="Glavina del Rio T."/>
            <person name="Dalin E."/>
            <person name="Tice H."/>
            <person name="Bruce D."/>
            <person name="Goodwin L."/>
            <person name="Pitluck S."/>
            <person name="Chertkov O."/>
            <person name="Meincke L."/>
            <person name="Brettin T."/>
            <person name="Detter J.C."/>
            <person name="Han C."/>
            <person name="Tapia R."/>
            <person name="Kuske C.R."/>
            <person name="Schmutz J."/>
            <person name="Larimer F."/>
            <person name="Land M."/>
            <person name="Hauser L."/>
            <person name="Kyrpides N."/>
            <person name="Mikhailova N."/>
            <person name="Sung Y."/>
            <person name="Fletcher K.E."/>
            <person name="Ritalahti K.M."/>
            <person name="Loeffler F.E."/>
            <person name="Richardson P."/>
        </authorList>
    </citation>
    <scope>NUCLEOTIDE SEQUENCE [LARGE SCALE GENOMIC DNA]</scope>
    <source>
        <strain evidence="4">ATCC BAA-1151 / DSM 17278 / SZ</strain>
    </source>
</reference>
<dbReference type="InterPro" id="IPR008969">
    <property type="entry name" value="CarboxyPept-like_regulatory"/>
</dbReference>
<organism evidence="3 4">
    <name type="scientific">Trichlorobacter lovleyi (strain ATCC BAA-1151 / DSM 17278 / SZ)</name>
    <name type="common">Geobacter lovleyi</name>
    <dbReference type="NCBI Taxonomy" id="398767"/>
    <lineage>
        <taxon>Bacteria</taxon>
        <taxon>Pseudomonadati</taxon>
        <taxon>Thermodesulfobacteriota</taxon>
        <taxon>Desulfuromonadia</taxon>
        <taxon>Geobacterales</taxon>
        <taxon>Geobacteraceae</taxon>
        <taxon>Trichlorobacter</taxon>
    </lineage>
</organism>
<dbReference type="RefSeq" id="WP_012469515.1">
    <property type="nucleotide sequence ID" value="NC_010814.1"/>
</dbReference>
<dbReference type="SUPFAM" id="SSF49464">
    <property type="entry name" value="Carboxypeptidase regulatory domain-like"/>
    <property type="match status" value="1"/>
</dbReference>
<sequence>MRTLTKLILPIMAMILLGFSSICQASVAPTATLSGTITYNGSKTGRVYLVANGSSSVIYNLWNVGVSTTLTGSSGSYSGSFTIRGAGIGGYPVKAYLDSTGTGIQHDSDPAGIVYLSNVTGDTTGINITLTDPTPATLAAPTNVGAARSQNNSANLVNWDPPRNSSGLEIPVKYNIYWSSAGSDASIIGSKLNVPANGNGMWIHAGATTAYYYKVVAVSSTGSTAASTWSPAGQLPQGSYSISGTVTYTGVTPTGPLGLAALDENGYPYFVGYATPAANSQSFTIPNLPAGKYGIQGFIDMNNNGIDDAGDLRIKESAGVRVTITNANVSGIAVNLPTTGAVLQARTSHTLYGETGADNSGEQFQYRLLVTPQLKTPINATLTSAPSSGSGYVVTPVDLGNSYENGRLELNIQGLKKAQAGDSYTVTVYYLEGGSDAYTVLTTAPYNSPPWPLAPIFPVPYNDLTKGTSNGSPVFSWLPPATPPGEWYSYAIWLQDINYNQLWSTDNLTSTITSYNTSDDGFTLPTATGAYGWTLTAMDANDNEIQYQAGFVTAQSAPLITGISPASVVPGGTLTIKGYNLAGPTSVTVGGTPLSVTSSTSTQITATVPGGFGGPSNPLVVTTTAGTYTWGPAGYYGAPLSLGSPTTHSGQVVDNAGTPISGVTVTMVGNPSITTTTDSSGNFTLNNLPNSTATPFSLRFMASGKQPHYTKKMGMSAGSSTTASFPYKMRTYAELNSLSGMTTPGKGAVSTRVLVQGTSTPIDGATVTAVGSSGTTYVAQYYNGTNYTGTSTSTAGGGVVLFANVNHGDKLTINASAPGYTFSSISSTGVAEASTSGGIGGVVAAPTVSGFTPGSGAVGASITITGTSFINVTNVTFGGVQAISFTVNSPTQITATVPVGALSGVIGVTTATGSASSSSSFTVVTPYTLTVTLSGYGTGTVTSNTGGINCPGTCTAQINSGTSVTLTATPHLPESSFGGWSGACSAEPCTFTMSSDKTAITTFSLKQLKNITLTTYYDTLLEALTNAANGNEVRAHDSLQAPNLSYNRANITVKIAGGYDNAFELRNSPSTTYTDITSPLTIQAGTLILDQIVVK</sequence>
<dbReference type="Gene3D" id="2.60.40.1120">
    <property type="entry name" value="Carboxypeptidase-like, regulatory domain"/>
    <property type="match status" value="1"/>
</dbReference>
<feature type="domain" description="Fibronectin type-III" evidence="2">
    <location>
        <begin position="140"/>
        <end position="238"/>
    </location>
</feature>
<dbReference type="InterPro" id="IPR014756">
    <property type="entry name" value="Ig_E-set"/>
</dbReference>
<dbReference type="HOGENOM" id="CLU_287264_0_0_7"/>
<evidence type="ECO:0000313" key="3">
    <source>
        <dbReference type="EMBL" id="ACD95173.1"/>
    </source>
</evidence>
<protein>
    <submittedName>
        <fullName evidence="3">Cell surface receptor IPT/TIG domain protein</fullName>
    </submittedName>
</protein>
<dbReference type="AlphaFoldDB" id="B3E8D6"/>
<dbReference type="Pfam" id="PF13620">
    <property type="entry name" value="CarboxypepD_reg"/>
    <property type="match status" value="1"/>
</dbReference>
<keyword evidence="4" id="KW-1185">Reference proteome</keyword>
<keyword evidence="1" id="KW-0732">Signal</keyword>
<dbReference type="STRING" id="398767.Glov_1454"/>
<dbReference type="InterPro" id="IPR003961">
    <property type="entry name" value="FN3_dom"/>
</dbReference>
<dbReference type="SUPFAM" id="SSF49265">
    <property type="entry name" value="Fibronectin type III"/>
    <property type="match status" value="1"/>
</dbReference>
<evidence type="ECO:0000259" key="2">
    <source>
        <dbReference type="PROSITE" id="PS50853"/>
    </source>
</evidence>
<dbReference type="CDD" id="cd00603">
    <property type="entry name" value="IPT_PCSR"/>
    <property type="match status" value="1"/>
</dbReference>
<dbReference type="Proteomes" id="UP000002420">
    <property type="component" value="Chromosome"/>
</dbReference>
<dbReference type="InterPro" id="IPR013783">
    <property type="entry name" value="Ig-like_fold"/>
</dbReference>
<accession>B3E8D6</accession>
<dbReference type="Gene3D" id="2.60.40.10">
    <property type="entry name" value="Immunoglobulins"/>
    <property type="match status" value="3"/>
</dbReference>